<protein>
    <recommendedName>
        <fullName evidence="4">Secreted protein</fullName>
    </recommendedName>
</protein>
<dbReference type="EMBL" id="JBCLYO010000002">
    <property type="protein sequence ID" value="KAL0092858.1"/>
    <property type="molecule type" value="Genomic_DNA"/>
</dbReference>
<accession>A0ABR3B9Y7</accession>
<sequence>LSMLYFFYIFLVYCSCNITKNRLLTYIKKKNAYAHATHIRYKKKHYFPIHTSIYHTIHYIYKKIESESKSKKKST</sequence>
<feature type="signal peptide" evidence="1">
    <location>
        <begin position="1"/>
        <end position="16"/>
    </location>
</feature>
<evidence type="ECO:0000313" key="3">
    <source>
        <dbReference type="Proteomes" id="UP001448207"/>
    </source>
</evidence>
<comment type="caution">
    <text evidence="2">The sequence shown here is derived from an EMBL/GenBank/DDBJ whole genome shotgun (WGS) entry which is preliminary data.</text>
</comment>
<reference evidence="2 3" key="1">
    <citation type="submission" date="2024-04" db="EMBL/GenBank/DDBJ databases">
        <title>Symmetric and asymmetric DNA N6-adenine methylation regulates different biological responses in Mucorales.</title>
        <authorList>
            <consortium name="Lawrence Berkeley National Laboratory"/>
            <person name="Lax C."/>
            <person name="Mondo S.J."/>
            <person name="Osorio-Concepcion M."/>
            <person name="Muszewska A."/>
            <person name="Corrochano-Luque M."/>
            <person name="Gutierrez G."/>
            <person name="Riley R."/>
            <person name="Lipzen A."/>
            <person name="Guo J."/>
            <person name="Hundley H."/>
            <person name="Amirebrahimi M."/>
            <person name="Ng V."/>
            <person name="Lorenzo-Gutierrez D."/>
            <person name="Binder U."/>
            <person name="Yang J."/>
            <person name="Song Y."/>
            <person name="Canovas D."/>
            <person name="Navarro E."/>
            <person name="Freitag M."/>
            <person name="Gabaldon T."/>
            <person name="Grigoriev I.V."/>
            <person name="Corrochano L.M."/>
            <person name="Nicolas F.E."/>
            <person name="Garre V."/>
        </authorList>
    </citation>
    <scope>NUCLEOTIDE SEQUENCE [LARGE SCALE GENOMIC DNA]</scope>
    <source>
        <strain evidence="2 3">L51</strain>
    </source>
</reference>
<keyword evidence="1" id="KW-0732">Signal</keyword>
<organism evidence="2 3">
    <name type="scientific">Phycomyces blakesleeanus</name>
    <dbReference type="NCBI Taxonomy" id="4837"/>
    <lineage>
        <taxon>Eukaryota</taxon>
        <taxon>Fungi</taxon>
        <taxon>Fungi incertae sedis</taxon>
        <taxon>Mucoromycota</taxon>
        <taxon>Mucoromycotina</taxon>
        <taxon>Mucoromycetes</taxon>
        <taxon>Mucorales</taxon>
        <taxon>Phycomycetaceae</taxon>
        <taxon>Phycomyces</taxon>
    </lineage>
</organism>
<dbReference type="Proteomes" id="UP001448207">
    <property type="component" value="Unassembled WGS sequence"/>
</dbReference>
<gene>
    <name evidence="2" type="ORF">J3Q64DRAFT_1721926</name>
</gene>
<evidence type="ECO:0000313" key="2">
    <source>
        <dbReference type="EMBL" id="KAL0092858.1"/>
    </source>
</evidence>
<proteinExistence type="predicted"/>
<evidence type="ECO:0008006" key="4">
    <source>
        <dbReference type="Google" id="ProtNLM"/>
    </source>
</evidence>
<feature type="chain" id="PRO_5046028389" description="Secreted protein" evidence="1">
    <location>
        <begin position="17"/>
        <end position="75"/>
    </location>
</feature>
<evidence type="ECO:0000256" key="1">
    <source>
        <dbReference type="SAM" id="SignalP"/>
    </source>
</evidence>
<feature type="non-terminal residue" evidence="2">
    <location>
        <position position="1"/>
    </location>
</feature>
<keyword evidence="3" id="KW-1185">Reference proteome</keyword>
<name>A0ABR3B9Y7_PHYBL</name>